<accession>A0A915HYW6</accession>
<evidence type="ECO:0000313" key="3">
    <source>
        <dbReference type="WBParaSite" id="nRc.2.0.1.t06628-RA"/>
    </source>
</evidence>
<name>A0A915HYW6_ROMCU</name>
<dbReference type="WBParaSite" id="nRc.2.0.1.t06628-RA">
    <property type="protein sequence ID" value="nRc.2.0.1.t06628-RA"/>
    <property type="gene ID" value="nRc.2.0.1.g06628"/>
</dbReference>
<evidence type="ECO:0000256" key="1">
    <source>
        <dbReference type="SAM" id="MobiDB-lite"/>
    </source>
</evidence>
<dbReference type="AlphaFoldDB" id="A0A915HYW6"/>
<protein>
    <submittedName>
        <fullName evidence="3">Uncharacterized protein</fullName>
    </submittedName>
</protein>
<proteinExistence type="predicted"/>
<evidence type="ECO:0000313" key="2">
    <source>
        <dbReference type="Proteomes" id="UP000887565"/>
    </source>
</evidence>
<organism evidence="2 3">
    <name type="scientific">Romanomermis culicivorax</name>
    <name type="common">Nematode worm</name>
    <dbReference type="NCBI Taxonomy" id="13658"/>
    <lineage>
        <taxon>Eukaryota</taxon>
        <taxon>Metazoa</taxon>
        <taxon>Ecdysozoa</taxon>
        <taxon>Nematoda</taxon>
        <taxon>Enoplea</taxon>
        <taxon>Dorylaimia</taxon>
        <taxon>Mermithida</taxon>
        <taxon>Mermithoidea</taxon>
        <taxon>Mermithidae</taxon>
        <taxon>Romanomermis</taxon>
    </lineage>
</organism>
<feature type="region of interest" description="Disordered" evidence="1">
    <location>
        <begin position="66"/>
        <end position="87"/>
    </location>
</feature>
<dbReference type="Proteomes" id="UP000887565">
    <property type="component" value="Unplaced"/>
</dbReference>
<reference evidence="3" key="1">
    <citation type="submission" date="2022-11" db="UniProtKB">
        <authorList>
            <consortium name="WormBaseParasite"/>
        </authorList>
    </citation>
    <scope>IDENTIFICATION</scope>
</reference>
<keyword evidence="2" id="KW-1185">Reference proteome</keyword>
<sequence length="120" mass="13723">MQRIDESGSKTAINAGHTFSDDYIFENRPRFRVRETLSALLNDFGWYAHQTGDGFTASGCDGVQKNKAEPGAEPIITDGAPAYKDLKPPAMRSKRENFRREMDIILSTRIWPERERILFE</sequence>